<proteinExistence type="inferred from homology"/>
<dbReference type="OrthoDB" id="1929172at2759"/>
<dbReference type="Pfam" id="PF01105">
    <property type="entry name" value="EMP24_GP25L"/>
    <property type="match status" value="1"/>
</dbReference>
<dbReference type="Proteomes" id="UP000729402">
    <property type="component" value="Unassembled WGS sequence"/>
</dbReference>
<keyword evidence="4" id="KW-0732">Signal</keyword>
<sequence>MKKKNEHGTPRRFSDLSASAMAARLPGSLRPLLLLLLLLAGTLSAASALRFDLQSGHTKCISDDIKVGAMAVGKYHIVAPEGSGSPSPQLPDSHRISLRVTSPYGNSLHYAENVQSGNFAFTASEAGDYLACFWAPDHRPPVTIGFDFDWRSGVSARDWSTVAKKGQIDMMELELKKLEDTIKAIHEEIFYLREREEEMQELNRRTNSRMAWFSFLSLGICLSVAGLQLWHLKNFFERKKLL</sequence>
<dbReference type="AlphaFoldDB" id="A0A8J5RYY6"/>
<comment type="similarity">
    <text evidence="2 7">Belongs to the EMP24/GP25L family.</text>
</comment>
<dbReference type="PANTHER" id="PTHR22811">
    <property type="entry name" value="TRANSMEMBRANE EMP24 DOMAIN-CONTAINING PROTEIN"/>
    <property type="match status" value="1"/>
</dbReference>
<dbReference type="EMBL" id="JAAALK010000286">
    <property type="protein sequence ID" value="KAG8063236.1"/>
    <property type="molecule type" value="Genomic_DNA"/>
</dbReference>
<evidence type="ECO:0000256" key="6">
    <source>
        <dbReference type="ARBA" id="ARBA00023136"/>
    </source>
</evidence>
<reference evidence="10" key="1">
    <citation type="journal article" date="2021" name="bioRxiv">
        <title>Whole Genome Assembly and Annotation of Northern Wild Rice, Zizania palustris L., Supports a Whole Genome Duplication in the Zizania Genus.</title>
        <authorList>
            <person name="Haas M."/>
            <person name="Kono T."/>
            <person name="Macchietto M."/>
            <person name="Millas R."/>
            <person name="McGilp L."/>
            <person name="Shao M."/>
            <person name="Duquette J."/>
            <person name="Hirsch C.N."/>
            <person name="Kimball J."/>
        </authorList>
    </citation>
    <scope>NUCLEOTIDE SEQUENCE</scope>
    <source>
        <tissue evidence="10">Fresh leaf tissue</tissue>
    </source>
</reference>
<feature type="transmembrane region" description="Helical" evidence="8">
    <location>
        <begin position="210"/>
        <end position="230"/>
    </location>
</feature>
<evidence type="ECO:0000256" key="2">
    <source>
        <dbReference type="ARBA" id="ARBA00007104"/>
    </source>
</evidence>
<evidence type="ECO:0000256" key="4">
    <source>
        <dbReference type="ARBA" id="ARBA00022729"/>
    </source>
</evidence>
<evidence type="ECO:0000259" key="9">
    <source>
        <dbReference type="PROSITE" id="PS50866"/>
    </source>
</evidence>
<feature type="domain" description="GOLD" evidence="9">
    <location>
        <begin position="58"/>
        <end position="177"/>
    </location>
</feature>
<evidence type="ECO:0000256" key="1">
    <source>
        <dbReference type="ARBA" id="ARBA00004479"/>
    </source>
</evidence>
<keyword evidence="5 8" id="KW-1133">Transmembrane helix</keyword>
<dbReference type="PROSITE" id="PS50866">
    <property type="entry name" value="GOLD"/>
    <property type="match status" value="1"/>
</dbReference>
<evidence type="ECO:0000256" key="5">
    <source>
        <dbReference type="ARBA" id="ARBA00022989"/>
    </source>
</evidence>
<comment type="caution">
    <text evidence="10">The sequence shown here is derived from an EMBL/GenBank/DDBJ whole genome shotgun (WGS) entry which is preliminary data.</text>
</comment>
<evidence type="ECO:0000256" key="7">
    <source>
        <dbReference type="RuleBase" id="RU003827"/>
    </source>
</evidence>
<evidence type="ECO:0000313" key="10">
    <source>
        <dbReference type="EMBL" id="KAG8063236.1"/>
    </source>
</evidence>
<dbReference type="InterPro" id="IPR009038">
    <property type="entry name" value="GOLD_dom"/>
</dbReference>
<dbReference type="InterPro" id="IPR015720">
    <property type="entry name" value="Emp24-like"/>
</dbReference>
<gene>
    <name evidence="10" type="ORF">GUJ93_ZPchr0003g17510</name>
</gene>
<keyword evidence="6 8" id="KW-0472">Membrane</keyword>
<keyword evidence="3 7" id="KW-0812">Transmembrane</keyword>
<accession>A0A8J5RYY6</accession>
<comment type="subcellular location">
    <subcellularLocation>
        <location evidence="1 7">Membrane</location>
        <topology evidence="1 7">Single-pass type I membrane protein</topology>
    </subcellularLocation>
</comment>
<dbReference type="GO" id="GO:0016020">
    <property type="term" value="C:membrane"/>
    <property type="evidence" value="ECO:0007669"/>
    <property type="project" value="UniProtKB-SubCell"/>
</dbReference>
<reference evidence="10" key="2">
    <citation type="submission" date="2021-02" db="EMBL/GenBank/DDBJ databases">
        <authorList>
            <person name="Kimball J.A."/>
            <person name="Haas M.W."/>
            <person name="Macchietto M."/>
            <person name="Kono T."/>
            <person name="Duquette J."/>
            <person name="Shao M."/>
        </authorList>
    </citation>
    <scope>NUCLEOTIDE SEQUENCE</scope>
    <source>
        <tissue evidence="10">Fresh leaf tissue</tissue>
    </source>
</reference>
<dbReference type="SMART" id="SM01190">
    <property type="entry name" value="EMP24_GP25L"/>
    <property type="match status" value="1"/>
</dbReference>
<keyword evidence="11" id="KW-1185">Reference proteome</keyword>
<organism evidence="10 11">
    <name type="scientific">Zizania palustris</name>
    <name type="common">Northern wild rice</name>
    <dbReference type="NCBI Taxonomy" id="103762"/>
    <lineage>
        <taxon>Eukaryota</taxon>
        <taxon>Viridiplantae</taxon>
        <taxon>Streptophyta</taxon>
        <taxon>Embryophyta</taxon>
        <taxon>Tracheophyta</taxon>
        <taxon>Spermatophyta</taxon>
        <taxon>Magnoliopsida</taxon>
        <taxon>Liliopsida</taxon>
        <taxon>Poales</taxon>
        <taxon>Poaceae</taxon>
        <taxon>BOP clade</taxon>
        <taxon>Oryzoideae</taxon>
        <taxon>Oryzeae</taxon>
        <taxon>Zizaniinae</taxon>
        <taxon>Zizania</taxon>
    </lineage>
</organism>
<evidence type="ECO:0000256" key="8">
    <source>
        <dbReference type="SAM" id="Phobius"/>
    </source>
</evidence>
<evidence type="ECO:0000313" key="11">
    <source>
        <dbReference type="Proteomes" id="UP000729402"/>
    </source>
</evidence>
<name>A0A8J5RYY6_ZIZPA</name>
<protein>
    <recommendedName>
        <fullName evidence="9">GOLD domain-containing protein</fullName>
    </recommendedName>
</protein>
<evidence type="ECO:0000256" key="3">
    <source>
        <dbReference type="ARBA" id="ARBA00022692"/>
    </source>
</evidence>